<proteinExistence type="predicted"/>
<keyword evidence="2" id="KW-1185">Reference proteome</keyword>
<evidence type="ECO:0000313" key="2">
    <source>
        <dbReference type="Proteomes" id="UP000256970"/>
    </source>
</evidence>
<dbReference type="InterPro" id="IPR016186">
    <property type="entry name" value="C-type_lectin-like/link_sf"/>
</dbReference>
<sequence>MQTATACQEWVLADEVEELQELRQAIGLTAALLQEPLDVVRVGAQRAAGSSKWLWDTPAGLQDRNSLLLWNPGEPNGQPQERVCLQVTDVLSSMRNSVWMNDQGCEEKLPYACISNT</sequence>
<protein>
    <recommendedName>
        <fullName evidence="3">C-type lectin domain-containing protein</fullName>
    </recommendedName>
</protein>
<organism evidence="1 2">
    <name type="scientific">Tetradesmus obliquus</name>
    <name type="common">Green alga</name>
    <name type="synonym">Acutodesmus obliquus</name>
    <dbReference type="NCBI Taxonomy" id="3088"/>
    <lineage>
        <taxon>Eukaryota</taxon>
        <taxon>Viridiplantae</taxon>
        <taxon>Chlorophyta</taxon>
        <taxon>core chlorophytes</taxon>
        <taxon>Chlorophyceae</taxon>
        <taxon>CS clade</taxon>
        <taxon>Sphaeropleales</taxon>
        <taxon>Scenedesmaceae</taxon>
        <taxon>Tetradesmus</taxon>
    </lineage>
</organism>
<reference evidence="1 2" key="1">
    <citation type="submission" date="2016-10" db="EMBL/GenBank/DDBJ databases">
        <authorList>
            <person name="Cai Z."/>
        </authorList>
    </citation>
    <scope>NUCLEOTIDE SEQUENCE [LARGE SCALE GENOMIC DNA]</scope>
</reference>
<evidence type="ECO:0000313" key="1">
    <source>
        <dbReference type="EMBL" id="SZX69631.1"/>
    </source>
</evidence>
<name>A0A383VWP3_TETOB</name>
<dbReference type="EMBL" id="FNXT01000942">
    <property type="protein sequence ID" value="SZX69631.1"/>
    <property type="molecule type" value="Genomic_DNA"/>
</dbReference>
<accession>A0A383VWP3</accession>
<dbReference type="Gene3D" id="3.10.100.10">
    <property type="entry name" value="Mannose-Binding Protein A, subunit A"/>
    <property type="match status" value="1"/>
</dbReference>
<evidence type="ECO:0008006" key="3">
    <source>
        <dbReference type="Google" id="ProtNLM"/>
    </source>
</evidence>
<dbReference type="AlphaFoldDB" id="A0A383VWP3"/>
<dbReference type="Proteomes" id="UP000256970">
    <property type="component" value="Unassembled WGS sequence"/>
</dbReference>
<gene>
    <name evidence="1" type="ORF">BQ4739_LOCUS9925</name>
</gene>
<dbReference type="SUPFAM" id="SSF56436">
    <property type="entry name" value="C-type lectin-like"/>
    <property type="match status" value="1"/>
</dbReference>
<dbReference type="CDD" id="cd00037">
    <property type="entry name" value="CLECT"/>
    <property type="match status" value="1"/>
</dbReference>
<dbReference type="InterPro" id="IPR016187">
    <property type="entry name" value="CTDL_fold"/>
</dbReference>